<dbReference type="InterPro" id="IPR047863">
    <property type="entry name" value="Ribosomal_uS8_CS"/>
</dbReference>
<name>A0A2M8KCG5_9BACT</name>
<dbReference type="Pfam" id="PF00410">
    <property type="entry name" value="Ribosomal_S8"/>
    <property type="match status" value="1"/>
</dbReference>
<gene>
    <name evidence="5" type="primary">rpsH</name>
    <name evidence="7" type="ORF">COU82_01080</name>
</gene>
<dbReference type="EMBL" id="PFDX01000012">
    <property type="protein sequence ID" value="PJE57595.1"/>
    <property type="molecule type" value="Genomic_DNA"/>
</dbReference>
<dbReference type="NCBIfam" id="NF001109">
    <property type="entry name" value="PRK00136.1"/>
    <property type="match status" value="1"/>
</dbReference>
<comment type="caution">
    <text evidence="7">The sequence shown here is derived from an EMBL/GenBank/DDBJ whole genome shotgun (WGS) entry which is preliminary data.</text>
</comment>
<reference evidence="8" key="1">
    <citation type="submission" date="2017-09" db="EMBL/GenBank/DDBJ databases">
        <title>Depth-based differentiation of microbial function through sediment-hosted aquifers and enrichment of novel symbionts in the deep terrestrial subsurface.</title>
        <authorList>
            <person name="Probst A.J."/>
            <person name="Ladd B."/>
            <person name="Jarett J.K."/>
            <person name="Geller-Mcgrath D.E."/>
            <person name="Sieber C.M.K."/>
            <person name="Emerson J.B."/>
            <person name="Anantharaman K."/>
            <person name="Thomas B.C."/>
            <person name="Malmstrom R."/>
            <person name="Stieglmeier M."/>
            <person name="Klingl A."/>
            <person name="Woyke T."/>
            <person name="Ryan C.M."/>
            <person name="Banfield J.F."/>
        </authorList>
    </citation>
    <scope>NUCLEOTIDE SEQUENCE [LARGE SCALE GENOMIC DNA]</scope>
</reference>
<dbReference type="FunFam" id="3.30.1490.10:FF:000001">
    <property type="entry name" value="30S ribosomal protein S8"/>
    <property type="match status" value="1"/>
</dbReference>
<evidence type="ECO:0000256" key="3">
    <source>
        <dbReference type="ARBA" id="ARBA00023274"/>
    </source>
</evidence>
<dbReference type="Proteomes" id="UP000231648">
    <property type="component" value="Unassembled WGS sequence"/>
</dbReference>
<evidence type="ECO:0000256" key="6">
    <source>
        <dbReference type="RuleBase" id="RU003660"/>
    </source>
</evidence>
<dbReference type="AlphaFoldDB" id="A0A2M8KCG5"/>
<keyword evidence="3 5" id="KW-0687">Ribonucleoprotein</keyword>
<organism evidence="7 8">
    <name type="scientific">Candidatus Portnoybacteria bacterium CG10_big_fil_rev_8_21_14_0_10_38_18</name>
    <dbReference type="NCBI Taxonomy" id="1974813"/>
    <lineage>
        <taxon>Bacteria</taxon>
        <taxon>Candidatus Portnoyibacteriota</taxon>
    </lineage>
</organism>
<evidence type="ECO:0000313" key="7">
    <source>
        <dbReference type="EMBL" id="PJE57595.1"/>
    </source>
</evidence>
<dbReference type="InterPro" id="IPR000630">
    <property type="entry name" value="Ribosomal_uS8"/>
</dbReference>
<evidence type="ECO:0000256" key="5">
    <source>
        <dbReference type="HAMAP-Rule" id="MF_01302"/>
    </source>
</evidence>
<keyword evidence="5" id="KW-0699">rRNA-binding</keyword>
<dbReference type="SUPFAM" id="SSF56047">
    <property type="entry name" value="Ribosomal protein S8"/>
    <property type="match status" value="1"/>
</dbReference>
<dbReference type="GO" id="GO:1990904">
    <property type="term" value="C:ribonucleoprotein complex"/>
    <property type="evidence" value="ECO:0007669"/>
    <property type="project" value="UniProtKB-KW"/>
</dbReference>
<evidence type="ECO:0000313" key="8">
    <source>
        <dbReference type="Proteomes" id="UP000231648"/>
    </source>
</evidence>
<dbReference type="GO" id="GO:0005737">
    <property type="term" value="C:cytoplasm"/>
    <property type="evidence" value="ECO:0007669"/>
    <property type="project" value="UniProtKB-ARBA"/>
</dbReference>
<dbReference type="PROSITE" id="PS00053">
    <property type="entry name" value="RIBOSOMAL_S8"/>
    <property type="match status" value="1"/>
</dbReference>
<dbReference type="GO" id="GO:0019843">
    <property type="term" value="F:rRNA binding"/>
    <property type="evidence" value="ECO:0007669"/>
    <property type="project" value="UniProtKB-UniRule"/>
</dbReference>
<evidence type="ECO:0000256" key="2">
    <source>
        <dbReference type="ARBA" id="ARBA00022980"/>
    </source>
</evidence>
<dbReference type="HAMAP" id="MF_01302_B">
    <property type="entry name" value="Ribosomal_uS8_B"/>
    <property type="match status" value="1"/>
</dbReference>
<comment type="function">
    <text evidence="5">One of the primary rRNA binding proteins, it binds directly to 16S rRNA central domain where it helps coordinate assembly of the platform of the 30S subunit.</text>
</comment>
<dbReference type="GO" id="GO:0003735">
    <property type="term" value="F:structural constituent of ribosome"/>
    <property type="evidence" value="ECO:0007669"/>
    <property type="project" value="InterPro"/>
</dbReference>
<dbReference type="InterPro" id="IPR035987">
    <property type="entry name" value="Ribosomal_uS8_sf"/>
</dbReference>
<evidence type="ECO:0000256" key="4">
    <source>
        <dbReference type="ARBA" id="ARBA00035258"/>
    </source>
</evidence>
<dbReference type="Gene3D" id="3.30.1490.10">
    <property type="match status" value="1"/>
</dbReference>
<sequence length="134" mass="15024">MIMVDPISDMLTRIRNAQAVGYKTVEFPYSKIKLDLAEILGHEGFLGSVSKKGRGIQREIEVVLKYKGEKIKNPVISGLKRVSKPGQRIYVGKKDLYRFSRERGIVILSTSQGLMTINDARKKGVGGEVLCKVW</sequence>
<comment type="subunit">
    <text evidence="5">Part of the 30S ribosomal subunit. Contacts proteins S5 and S12.</text>
</comment>
<keyword evidence="5" id="KW-0694">RNA-binding</keyword>
<evidence type="ECO:0000256" key="1">
    <source>
        <dbReference type="ARBA" id="ARBA00006471"/>
    </source>
</evidence>
<dbReference type="GO" id="GO:0006412">
    <property type="term" value="P:translation"/>
    <property type="evidence" value="ECO:0007669"/>
    <property type="project" value="UniProtKB-UniRule"/>
</dbReference>
<dbReference type="Gene3D" id="3.30.1370.30">
    <property type="match status" value="1"/>
</dbReference>
<protein>
    <recommendedName>
        <fullName evidence="4 5">Small ribosomal subunit protein uS8</fullName>
    </recommendedName>
</protein>
<comment type="similarity">
    <text evidence="1 5 6">Belongs to the universal ribosomal protein uS8 family.</text>
</comment>
<dbReference type="PANTHER" id="PTHR11758">
    <property type="entry name" value="40S RIBOSOMAL PROTEIN S15A"/>
    <property type="match status" value="1"/>
</dbReference>
<accession>A0A2M8KCG5</accession>
<proteinExistence type="inferred from homology"/>
<keyword evidence="2 5" id="KW-0689">Ribosomal protein</keyword>
<dbReference type="GO" id="GO:0005840">
    <property type="term" value="C:ribosome"/>
    <property type="evidence" value="ECO:0007669"/>
    <property type="project" value="UniProtKB-KW"/>
</dbReference>